<organism evidence="1 2">
    <name type="scientific">Piromyces finnis</name>
    <dbReference type="NCBI Taxonomy" id="1754191"/>
    <lineage>
        <taxon>Eukaryota</taxon>
        <taxon>Fungi</taxon>
        <taxon>Fungi incertae sedis</taxon>
        <taxon>Chytridiomycota</taxon>
        <taxon>Chytridiomycota incertae sedis</taxon>
        <taxon>Neocallimastigomycetes</taxon>
        <taxon>Neocallimastigales</taxon>
        <taxon>Neocallimastigaceae</taxon>
        <taxon>Piromyces</taxon>
    </lineage>
</organism>
<reference evidence="1 2" key="2">
    <citation type="submission" date="2016-08" db="EMBL/GenBank/DDBJ databases">
        <title>Pervasive Adenine N6-methylation of Active Genes in Fungi.</title>
        <authorList>
            <consortium name="DOE Joint Genome Institute"/>
            <person name="Mondo S.J."/>
            <person name="Dannebaum R.O."/>
            <person name="Kuo R.C."/>
            <person name="Labutti K."/>
            <person name="Haridas S."/>
            <person name="Kuo A."/>
            <person name="Salamov A."/>
            <person name="Ahrendt S.R."/>
            <person name="Lipzen A."/>
            <person name="Sullivan W."/>
            <person name="Andreopoulos W.B."/>
            <person name="Clum A."/>
            <person name="Lindquist E."/>
            <person name="Daum C."/>
            <person name="Ramamoorthy G.K."/>
            <person name="Gryganskyi A."/>
            <person name="Culley D."/>
            <person name="Magnuson J.K."/>
            <person name="James T.Y."/>
            <person name="O'Malley M.A."/>
            <person name="Stajich J.E."/>
            <person name="Spatafora J.W."/>
            <person name="Visel A."/>
            <person name="Grigoriev I.V."/>
        </authorList>
    </citation>
    <scope>NUCLEOTIDE SEQUENCE [LARGE SCALE GENOMIC DNA]</scope>
    <source>
        <strain evidence="2">finn</strain>
    </source>
</reference>
<evidence type="ECO:0000313" key="1">
    <source>
        <dbReference type="EMBL" id="ORX59981.1"/>
    </source>
</evidence>
<proteinExistence type="predicted"/>
<dbReference type="AlphaFoldDB" id="A0A1Y1VMZ8"/>
<dbReference type="EMBL" id="MCFH01000002">
    <property type="protein sequence ID" value="ORX59981.1"/>
    <property type="molecule type" value="Genomic_DNA"/>
</dbReference>
<reference evidence="1 2" key="1">
    <citation type="submission" date="2016-08" db="EMBL/GenBank/DDBJ databases">
        <title>Genomes of anaerobic fungi encode conserved fungal cellulosomes for biomass hydrolysis.</title>
        <authorList>
            <consortium name="DOE Joint Genome Institute"/>
            <person name="Haitjema C.H."/>
            <person name="Gilmore S.P."/>
            <person name="Henske J.K."/>
            <person name="Solomon K.V."/>
            <person name="De Groot R."/>
            <person name="Kuo A."/>
            <person name="Mondo S.J."/>
            <person name="Salamov A.A."/>
            <person name="Labutti K."/>
            <person name="Zhao Z."/>
            <person name="Chiniquy J."/>
            <person name="Barry K."/>
            <person name="Brewer H.M."/>
            <person name="Purvine S.O."/>
            <person name="Wright A.T."/>
            <person name="Boxma B."/>
            <person name="Van Alen T."/>
            <person name="Hackstein J.H."/>
            <person name="Baker S.E."/>
            <person name="Grigoriev I.V."/>
            <person name="O'Malley M.A."/>
        </authorList>
    </citation>
    <scope>NUCLEOTIDE SEQUENCE [LARGE SCALE GENOMIC DNA]</scope>
    <source>
        <strain evidence="2">finn</strain>
    </source>
</reference>
<gene>
    <name evidence="1" type="ORF">BCR36DRAFT_316243</name>
</gene>
<keyword evidence="2" id="KW-1185">Reference proteome</keyword>
<comment type="caution">
    <text evidence="1">The sequence shown here is derived from an EMBL/GenBank/DDBJ whole genome shotgun (WGS) entry which is preliminary data.</text>
</comment>
<protein>
    <submittedName>
        <fullName evidence="1">Uncharacterized protein</fullName>
    </submittedName>
</protein>
<evidence type="ECO:0000313" key="2">
    <source>
        <dbReference type="Proteomes" id="UP000193719"/>
    </source>
</evidence>
<dbReference type="OrthoDB" id="2161104at2759"/>
<feature type="non-terminal residue" evidence="1">
    <location>
        <position position="473"/>
    </location>
</feature>
<dbReference type="Proteomes" id="UP000193719">
    <property type="component" value="Unassembled WGS sequence"/>
</dbReference>
<sequence>MKEQENEKKLWTLLSVEKIITSNENKELIYRYVIRILDSLQNLLDSVETHDYLPIILSIIQTLSQDYPDIFNSKYEEIVDLLIGWYIDPQLPKKVLKHIDKTFEILHNYVSNHIKFILEILNNLISDVETVYQKECIEENNIATSESLIGESLNKKIFLFKCFCSLFYILVTEIVPNNDEQIKSISEVSEDVDILLVKFLSLLEKISKVSYLNKWINQEKSMIKKLSSYLGKLFIPYQYAACICSIERMELVLKLDNRVTELFNITVNDLFEMIEQWVPNLSIDVFDVFFNPQSQLMNKIRLKLYHLNNLNINIIVPIARRFFSIVEQSVIYDENLIPQDISEVIDCSNGITINQIPEFDPVTRSLKRKKFRLSEILVELQYISLKLVNKYKGESIIEMWDESGIISDNEEEEDFDQGYIRIIEERRKAYDLWKNLESLVPKNINKTDDTIKGLLDEYSYEELKNCFEYDINI</sequence>
<accession>A0A1Y1VMZ8</accession>
<name>A0A1Y1VMZ8_9FUNG</name>
<dbReference type="STRING" id="1754191.A0A1Y1VMZ8"/>